<dbReference type="GO" id="GO:0030170">
    <property type="term" value="F:pyridoxal phosphate binding"/>
    <property type="evidence" value="ECO:0007669"/>
    <property type="project" value="InterPro"/>
</dbReference>
<dbReference type="GO" id="GO:0003677">
    <property type="term" value="F:DNA binding"/>
    <property type="evidence" value="ECO:0007669"/>
    <property type="project" value="UniProtKB-KW"/>
</dbReference>
<accession>A0A086Y1I2</accession>
<dbReference type="Pfam" id="PF00155">
    <property type="entry name" value="Aminotran_1_2"/>
    <property type="match status" value="1"/>
</dbReference>
<dbReference type="InterPro" id="IPR015421">
    <property type="entry name" value="PyrdxlP-dep_Trfase_major"/>
</dbReference>
<evidence type="ECO:0000256" key="1">
    <source>
        <dbReference type="ARBA" id="ARBA00005384"/>
    </source>
</evidence>
<dbReference type="STRING" id="1105367.CG50_14650"/>
<dbReference type="EMBL" id="JFZB01000007">
    <property type="protein sequence ID" value="KFI28132.1"/>
    <property type="molecule type" value="Genomic_DNA"/>
</dbReference>
<dbReference type="InterPro" id="IPR015424">
    <property type="entry name" value="PyrdxlP-dep_Trfase"/>
</dbReference>
<feature type="domain" description="HTH gntR-type" evidence="6">
    <location>
        <begin position="16"/>
        <end position="84"/>
    </location>
</feature>
<evidence type="ECO:0000256" key="5">
    <source>
        <dbReference type="ARBA" id="ARBA00023163"/>
    </source>
</evidence>
<comment type="caution">
    <text evidence="7">The sequence shown here is derived from an EMBL/GenBank/DDBJ whole genome shotgun (WGS) entry which is preliminary data.</text>
</comment>
<dbReference type="SUPFAM" id="SSF46785">
    <property type="entry name" value="Winged helix' DNA-binding domain"/>
    <property type="match status" value="1"/>
</dbReference>
<dbReference type="RefSeq" id="WP_036636186.1">
    <property type="nucleotide sequence ID" value="NZ_JFZB01000007.1"/>
</dbReference>
<organism evidence="7 8">
    <name type="scientific">Paenirhodobacter enshiensis</name>
    <dbReference type="NCBI Taxonomy" id="1105367"/>
    <lineage>
        <taxon>Bacteria</taxon>
        <taxon>Pseudomonadati</taxon>
        <taxon>Pseudomonadota</taxon>
        <taxon>Alphaproteobacteria</taxon>
        <taxon>Rhodobacterales</taxon>
        <taxon>Rhodobacter group</taxon>
        <taxon>Paenirhodobacter</taxon>
    </lineage>
</organism>
<evidence type="ECO:0000313" key="7">
    <source>
        <dbReference type="EMBL" id="KFI28132.1"/>
    </source>
</evidence>
<dbReference type="AlphaFoldDB" id="A0A086Y1I2"/>
<protein>
    <submittedName>
        <fullName evidence="7">GntR family transcriptional regulator</fullName>
    </submittedName>
</protein>
<evidence type="ECO:0000256" key="3">
    <source>
        <dbReference type="ARBA" id="ARBA00023015"/>
    </source>
</evidence>
<evidence type="ECO:0000313" key="8">
    <source>
        <dbReference type="Proteomes" id="UP000028824"/>
    </source>
</evidence>
<gene>
    <name evidence="7" type="ORF">CG50_14650</name>
</gene>
<keyword evidence="5" id="KW-0804">Transcription</keyword>
<dbReference type="PANTHER" id="PTHR46577:SF1">
    <property type="entry name" value="HTH-TYPE TRANSCRIPTIONAL REGULATORY PROTEIN GABR"/>
    <property type="match status" value="1"/>
</dbReference>
<dbReference type="eggNOG" id="COG1167">
    <property type="taxonomic scope" value="Bacteria"/>
</dbReference>
<evidence type="ECO:0000256" key="2">
    <source>
        <dbReference type="ARBA" id="ARBA00022898"/>
    </source>
</evidence>
<dbReference type="Gene3D" id="1.10.10.10">
    <property type="entry name" value="Winged helix-like DNA-binding domain superfamily/Winged helix DNA-binding domain"/>
    <property type="match status" value="1"/>
</dbReference>
<proteinExistence type="inferred from homology"/>
<dbReference type="OrthoDB" id="9808770at2"/>
<dbReference type="PANTHER" id="PTHR46577">
    <property type="entry name" value="HTH-TYPE TRANSCRIPTIONAL REGULATORY PROTEIN GABR"/>
    <property type="match status" value="1"/>
</dbReference>
<dbReference type="GO" id="GO:0003700">
    <property type="term" value="F:DNA-binding transcription factor activity"/>
    <property type="evidence" value="ECO:0007669"/>
    <property type="project" value="InterPro"/>
</dbReference>
<dbReference type="InterPro" id="IPR036390">
    <property type="entry name" value="WH_DNA-bd_sf"/>
</dbReference>
<keyword evidence="8" id="KW-1185">Reference proteome</keyword>
<dbReference type="Pfam" id="PF00392">
    <property type="entry name" value="GntR"/>
    <property type="match status" value="1"/>
</dbReference>
<keyword evidence="3" id="KW-0805">Transcription regulation</keyword>
<sequence>MPIPAEAFFIDRASTVPLQVQLRRQIIAGVLEGRFRPGERMPSARHMAGVLAVARVTVTQAYAELVAADYLTSRDRAGHFVSDRIEPLPPAPAPAAGGGFDWDAVLDTRLSRAERKDRVPDWRRYRYPFVYGQADPALVDHAAWRDCARRALGRREFVALTGDLYDSDDPELVDYILRHILPRRGIRAEADQVLLTLGAQNGLWLAAEVMLGGRTSLAAFEDPGYPGLRTILAQTGARLSAVAVDEAGLDPEAIPQGTSAVFTTASHHSPTGVAMSPARRARLLERAGAEGFAVIEDDYEFEMSFAGAPSPALKAMDAGGAVIHVGSFSKSVFPGLRLGYLVADRRVIHEARALRALTLRHPPGMLQRTLAHFLALGHYDTQMNRMRRVYAERRAEMARALVANGLVAGTPSARGGSSFWLATPGGIAADRLAAELRGRDVLIEPGAPFFTDPSRGAGFYRLAYSSIPAERIAEGIARIAAAARR</sequence>
<name>A0A086Y1I2_9RHOB</name>
<dbReference type="CDD" id="cd07377">
    <property type="entry name" value="WHTH_GntR"/>
    <property type="match status" value="1"/>
</dbReference>
<dbReference type="Proteomes" id="UP000028824">
    <property type="component" value="Unassembled WGS sequence"/>
</dbReference>
<dbReference type="InterPro" id="IPR051446">
    <property type="entry name" value="HTH_trans_reg/aminotransferase"/>
</dbReference>
<comment type="similarity">
    <text evidence="1">In the C-terminal section; belongs to the class-I pyridoxal-phosphate-dependent aminotransferase family.</text>
</comment>
<dbReference type="SUPFAM" id="SSF53383">
    <property type="entry name" value="PLP-dependent transferases"/>
    <property type="match status" value="1"/>
</dbReference>
<evidence type="ECO:0000256" key="4">
    <source>
        <dbReference type="ARBA" id="ARBA00023125"/>
    </source>
</evidence>
<dbReference type="Gene3D" id="3.40.640.10">
    <property type="entry name" value="Type I PLP-dependent aspartate aminotransferase-like (Major domain)"/>
    <property type="match status" value="1"/>
</dbReference>
<dbReference type="CDD" id="cd00609">
    <property type="entry name" value="AAT_like"/>
    <property type="match status" value="1"/>
</dbReference>
<evidence type="ECO:0000259" key="6">
    <source>
        <dbReference type="PROSITE" id="PS50949"/>
    </source>
</evidence>
<dbReference type="InterPro" id="IPR000524">
    <property type="entry name" value="Tscrpt_reg_HTH_GntR"/>
</dbReference>
<keyword evidence="4" id="KW-0238">DNA-binding</keyword>
<reference evidence="7 8" key="1">
    <citation type="submission" date="2014-03" db="EMBL/GenBank/DDBJ databases">
        <title>Genome of Paenirhodobacter enshiensis DW2-9.</title>
        <authorList>
            <person name="Wang D."/>
            <person name="Wang G."/>
        </authorList>
    </citation>
    <scope>NUCLEOTIDE SEQUENCE [LARGE SCALE GENOMIC DNA]</scope>
    <source>
        <strain evidence="7 8">DW2-9</strain>
    </source>
</reference>
<keyword evidence="2" id="KW-0663">Pyridoxal phosphate</keyword>
<dbReference type="InterPro" id="IPR004839">
    <property type="entry name" value="Aminotransferase_I/II_large"/>
</dbReference>
<dbReference type="InterPro" id="IPR036388">
    <property type="entry name" value="WH-like_DNA-bd_sf"/>
</dbReference>
<dbReference type="SMART" id="SM00345">
    <property type="entry name" value="HTH_GNTR"/>
    <property type="match status" value="1"/>
</dbReference>
<dbReference type="PROSITE" id="PS50949">
    <property type="entry name" value="HTH_GNTR"/>
    <property type="match status" value="1"/>
</dbReference>